<feature type="region of interest" description="Disordered" evidence="2">
    <location>
        <begin position="783"/>
        <end position="807"/>
    </location>
</feature>
<dbReference type="OrthoDB" id="548874at2759"/>
<feature type="coiled-coil region" evidence="1">
    <location>
        <begin position="1197"/>
        <end position="1290"/>
    </location>
</feature>
<feature type="region of interest" description="Disordered" evidence="2">
    <location>
        <begin position="688"/>
        <end position="755"/>
    </location>
</feature>
<proteinExistence type="predicted"/>
<feature type="compositionally biased region" description="Low complexity" evidence="2">
    <location>
        <begin position="977"/>
        <end position="987"/>
    </location>
</feature>
<feature type="compositionally biased region" description="Basic and acidic residues" evidence="2">
    <location>
        <begin position="922"/>
        <end position="931"/>
    </location>
</feature>
<evidence type="ECO:0000313" key="4">
    <source>
        <dbReference type="Proteomes" id="UP000612055"/>
    </source>
</evidence>
<keyword evidence="4" id="KW-1185">Reference proteome</keyword>
<feature type="compositionally biased region" description="Low complexity" evidence="2">
    <location>
        <begin position="1143"/>
        <end position="1155"/>
    </location>
</feature>
<dbReference type="EMBL" id="JAEHOE010000209">
    <property type="protein sequence ID" value="KAG2482645.1"/>
    <property type="molecule type" value="Genomic_DNA"/>
</dbReference>
<evidence type="ECO:0000256" key="1">
    <source>
        <dbReference type="SAM" id="Coils"/>
    </source>
</evidence>
<name>A0A835XKA6_9CHLO</name>
<feature type="compositionally biased region" description="Polar residues" evidence="2">
    <location>
        <begin position="940"/>
        <end position="952"/>
    </location>
</feature>
<gene>
    <name evidence="3" type="ORF">HYH03_018418</name>
</gene>
<feature type="compositionally biased region" description="Low complexity" evidence="2">
    <location>
        <begin position="953"/>
        <end position="968"/>
    </location>
</feature>
<reference evidence="3" key="1">
    <citation type="journal article" date="2020" name="bioRxiv">
        <title>Comparative genomics of Chlamydomonas.</title>
        <authorList>
            <person name="Craig R.J."/>
            <person name="Hasan A.R."/>
            <person name="Ness R.W."/>
            <person name="Keightley P.D."/>
        </authorList>
    </citation>
    <scope>NUCLEOTIDE SEQUENCE</scope>
    <source>
        <strain evidence="3">CCAP 11/70</strain>
    </source>
</reference>
<feature type="compositionally biased region" description="Low complexity" evidence="2">
    <location>
        <begin position="788"/>
        <end position="799"/>
    </location>
</feature>
<evidence type="ECO:0000256" key="2">
    <source>
        <dbReference type="SAM" id="MobiDB-lite"/>
    </source>
</evidence>
<evidence type="ECO:0000313" key="3">
    <source>
        <dbReference type="EMBL" id="KAG2482645.1"/>
    </source>
</evidence>
<comment type="caution">
    <text evidence="3">The sequence shown here is derived from an EMBL/GenBank/DDBJ whole genome shotgun (WGS) entry which is preliminary data.</text>
</comment>
<organism evidence="3 4">
    <name type="scientific">Edaphochlamys debaryana</name>
    <dbReference type="NCBI Taxonomy" id="47281"/>
    <lineage>
        <taxon>Eukaryota</taxon>
        <taxon>Viridiplantae</taxon>
        <taxon>Chlorophyta</taxon>
        <taxon>core chlorophytes</taxon>
        <taxon>Chlorophyceae</taxon>
        <taxon>CS clade</taxon>
        <taxon>Chlamydomonadales</taxon>
        <taxon>Chlamydomonadales incertae sedis</taxon>
        <taxon>Edaphochlamys</taxon>
    </lineage>
</organism>
<dbReference type="SUPFAM" id="SSF48371">
    <property type="entry name" value="ARM repeat"/>
    <property type="match status" value="1"/>
</dbReference>
<feature type="region of interest" description="Disordered" evidence="2">
    <location>
        <begin position="488"/>
        <end position="518"/>
    </location>
</feature>
<feature type="compositionally biased region" description="Acidic residues" evidence="2">
    <location>
        <begin position="746"/>
        <end position="755"/>
    </location>
</feature>
<sequence>MAQAPDGSYRGDQLGEEHWRKIASLVVPLARCLVQQNHPASSKTKHAASLAVATLASLSAVNIKAKVILVAFADGGVVDAFVATLRQSLRNPCSDRVIRATLYKLIDSLMGLACFASTAQQRLLVGKDVVDVCLELVTSGTVETESKLLASKTLYNCIINPDRVVTALRTSKVTALNAQLQQLAAQIPDPATVASGGKAISMPVLLPSIMTWVWLLPDYIVDHLEAALSHLCSRLVVLVWPEGAPGIAQPEPGAGGAAGGEESPALQVAIHSLPNRSLRQTFASLMTSVSSDLADPRLVRLLRGARLPPGAGAGGANGFGGGAEEGEGAGMALPARLVRVLQEGRPDGMEAKVVLEMLDEVFAAEAKGHPELADDALAAGLLRAMTAHQVFNAMRTEHGMAGLQAFVRLSTRLCKRAAYTPTLAARLRESGVPASVAYLAFWPGGKLNLKLEALQALHLLVQLDPDTAERVVLLPNFPSALVNALLGGDPETRRAPKKPSGSDSRKKKAGGGGAAGGTGAAAATAAASTIRDQLQEAALEILSVVLDVARETEKVWQVVVESRMIPRLLQFLPLFPMGPGLAAEALGLVGATFKEHAEDTLSVGGLQAACAPHLLPLLSSEEPSLALSAARLLADTLADMVRYRRDAADVELGDEILKELVAAGKPIDTADEVAAAAAAATARAAAKASGSAGMKAEDGSAAGPGPGSEAAAVAVKAEDGAGAKGPGVKQEPGAGAGKASTSAPDGGEEEEEEIPELVDVTTQGLGLLAAALAASTSAVLNPPPPLLPRASRGAAALAATPPPAPNPTPGPVRLDGGAAECLPYLLRCCAILAESVKQLPPHAIPRKHLARAFAYALAPAEEMAAALKARGGASLGAATAAPKASAVLEAAERTVQGLRAIPVLDVALLPKPKPKEDDEDGEKGPDPAEKPKARKGRPTGTANKRASQSSLQAGAAAGAGAEGDAAAANPPAKRQRTLTPAAAALAADAKRKTSAAAAAATAATTPTAAGGGVSTPLAGSAPSAAQALPPGGPLDDGRGAVNLPRWDSDGRNPISIARVGSSSGPMQGDGRSLARPSSNAAAAVSGGVPMVSADGAGVSSLPAAVLSARDRATSAAASLPPGLAKPVRAPPPGSAPLPPVPLPLSESPSTSLDGRGALGTSGGGAGVLAPTSSGGAAGAAAAAAAGRVSVAEIKARFQEVKAQNVTLTSELDAAKRAVAAAEAAKAQTAAILQARNAEVDQLLAALDERTKQAAALGERLAAREAEVAALQAANARLQQELDQLNDIDLE</sequence>
<feature type="region of interest" description="Disordered" evidence="2">
    <location>
        <begin position="1107"/>
        <end position="1164"/>
    </location>
</feature>
<feature type="compositionally biased region" description="Pro residues" evidence="2">
    <location>
        <begin position="1128"/>
        <end position="1142"/>
    </location>
</feature>
<dbReference type="InterPro" id="IPR016024">
    <property type="entry name" value="ARM-type_fold"/>
</dbReference>
<keyword evidence="1" id="KW-0175">Coiled coil</keyword>
<feature type="compositionally biased region" description="Low complexity" evidence="2">
    <location>
        <begin position="688"/>
        <end position="715"/>
    </location>
</feature>
<feature type="compositionally biased region" description="Low complexity" evidence="2">
    <location>
        <begin position="994"/>
        <end position="1008"/>
    </location>
</feature>
<feature type="region of interest" description="Disordered" evidence="2">
    <location>
        <begin position="909"/>
        <end position="1083"/>
    </location>
</feature>
<protein>
    <submittedName>
        <fullName evidence="3">Uncharacterized protein</fullName>
    </submittedName>
</protein>
<accession>A0A835XKA6</accession>
<dbReference type="Proteomes" id="UP000612055">
    <property type="component" value="Unassembled WGS sequence"/>
</dbReference>